<dbReference type="AlphaFoldDB" id="A0A939B4H3"/>
<dbReference type="GO" id="GO:0003824">
    <property type="term" value="F:catalytic activity"/>
    <property type="evidence" value="ECO:0007669"/>
    <property type="project" value="InterPro"/>
</dbReference>
<dbReference type="Pfam" id="PF01507">
    <property type="entry name" value="PAPS_reduct"/>
    <property type="match status" value="1"/>
</dbReference>
<dbReference type="PANTHER" id="PTHR43196:SF2">
    <property type="entry name" value="PHOSPHOADENOSINE PHOSPHOSULFATE REDUCTASE"/>
    <property type="match status" value="1"/>
</dbReference>
<dbReference type="PROSITE" id="PS00198">
    <property type="entry name" value="4FE4S_FER_1"/>
    <property type="match status" value="1"/>
</dbReference>
<evidence type="ECO:0000313" key="6">
    <source>
        <dbReference type="Proteomes" id="UP000764045"/>
    </source>
</evidence>
<keyword evidence="1" id="KW-0479">Metal-binding</keyword>
<evidence type="ECO:0000313" key="5">
    <source>
        <dbReference type="EMBL" id="MBM6661570.1"/>
    </source>
</evidence>
<dbReference type="InterPro" id="IPR017896">
    <property type="entry name" value="4Fe4S_Fe-S-bd"/>
</dbReference>
<dbReference type="Proteomes" id="UP000764045">
    <property type="component" value="Unassembled WGS sequence"/>
</dbReference>
<evidence type="ECO:0000256" key="1">
    <source>
        <dbReference type="ARBA" id="ARBA00022723"/>
    </source>
</evidence>
<keyword evidence="2" id="KW-0408">Iron</keyword>
<dbReference type="InterPro" id="IPR017900">
    <property type="entry name" value="4Fe4S_Fe_S_CS"/>
</dbReference>
<dbReference type="EMBL" id="JACJJL010000010">
    <property type="protein sequence ID" value="MBM6661570.1"/>
    <property type="molecule type" value="Genomic_DNA"/>
</dbReference>
<evidence type="ECO:0000256" key="2">
    <source>
        <dbReference type="ARBA" id="ARBA00023004"/>
    </source>
</evidence>
<accession>A0A939B4H3</accession>
<dbReference type="GO" id="GO:0046872">
    <property type="term" value="F:metal ion binding"/>
    <property type="evidence" value="ECO:0007669"/>
    <property type="project" value="UniProtKB-KW"/>
</dbReference>
<proteinExistence type="predicted"/>
<sequence length="832" mass="94867">MYKIEWDKETGGILLSSKVTKETLGISPRPVWFEELNLLGLEKLGYIYPPAEAPLMWAVNKQYFYRGELMFEAKGANIYDAPTIVFQEGKETATLVPVDLEEMLRRNKDQMFLIENEALEFIRDTYIAYAGVNQAYDAIMANQNIDFEALAQKVEKKTKQKMAVVKEDCDSFDVMPLDEANVKGKRVLLSTRIDKFIASFSGGKDSQVVLDLVTRAIPPTAFEVIYSDTGYELPPSLELYEEVKRYYGNRFPALKFTTTRNHESVLNYWDKIGTPSDTHRWCCSVMKTAPLYRSLKMDGNKQARVLTFDGVRAEESTRRSSYNRIGKGKHIYTYNAHPILQWNTVEIFLYMFIHNLPINQSYRYGFSRVGCVICPFGSEWSDFLVSRLYPNVRKPFLDKLQYWVEASGIKDPETFIKTKRWHISAIGSPVLRNKEKVLISSNNHVTRLKISATSNMFFEWLKVLGSYTMGYSKNSFSGAIQIGKDIIPFSGTKTLTHIDIKFNSNDSRFANNIMRIAQKAAYCIQCEVCEVQCPTGALKIVPQVSIGSQCVHCLKCINFHEKGCIAADCLRKISGKIKMDSTLSIKGYKTFGLRDEWVDEYVSDPDNFWSSTLLGTAMFDSFKSWTKDAGLLDTKNNPTEFGKLMQEIYRNTPSLFWEVIWINLSYSSFIVNRFINQISVGDIFDKRTIADKITTSESVSSLTTLNNAVGALIDMFKSSPIGEDFSQGEVIEKKRIRRSYDDLSLEGLAYSLYLYAEKNDSTEFRVSDLYNTEGYKSAPLEFGIPRNVLLKKLRSLSSDSNRVLLAELNMGLDHITLRKDLNAISVLELLTK</sequence>
<dbReference type="PANTHER" id="PTHR43196">
    <property type="entry name" value="SULFATE ADENYLYLTRANSFERASE SUBUNIT 2"/>
    <property type="match status" value="1"/>
</dbReference>
<dbReference type="PROSITE" id="PS51379">
    <property type="entry name" value="4FE4S_FER_2"/>
    <property type="match status" value="1"/>
</dbReference>
<organism evidence="5 6">
    <name type="scientific">Marseilla massiliensis</name>
    <dbReference type="NCBI Taxonomy" id="1841864"/>
    <lineage>
        <taxon>Bacteria</taxon>
        <taxon>Pseudomonadati</taxon>
        <taxon>Bacteroidota</taxon>
        <taxon>Bacteroidia</taxon>
        <taxon>Bacteroidales</taxon>
        <taxon>Prevotellaceae</taxon>
        <taxon>Marseilla</taxon>
    </lineage>
</organism>
<dbReference type="InterPro" id="IPR050128">
    <property type="entry name" value="Sulfate_adenylyltrnsfr_sub2"/>
</dbReference>
<dbReference type="SUPFAM" id="SSF52402">
    <property type="entry name" value="Adenine nucleotide alpha hydrolases-like"/>
    <property type="match status" value="1"/>
</dbReference>
<protein>
    <submittedName>
        <fullName evidence="5">Phosphoadenosine phosphosulfate reductase family protein</fullName>
    </submittedName>
</protein>
<comment type="caution">
    <text evidence="5">The sequence shown here is derived from an EMBL/GenBank/DDBJ whole genome shotgun (WGS) entry which is preliminary data.</text>
</comment>
<feature type="domain" description="4Fe-4S ferredoxin-type" evidence="4">
    <location>
        <begin position="514"/>
        <end position="543"/>
    </location>
</feature>
<evidence type="ECO:0000259" key="4">
    <source>
        <dbReference type="PROSITE" id="PS51379"/>
    </source>
</evidence>
<dbReference type="InterPro" id="IPR002500">
    <property type="entry name" value="PAPS_reduct_dom"/>
</dbReference>
<keyword evidence="3" id="KW-0411">Iron-sulfur</keyword>
<dbReference type="Gene3D" id="3.40.50.620">
    <property type="entry name" value="HUPs"/>
    <property type="match status" value="1"/>
</dbReference>
<dbReference type="InterPro" id="IPR014729">
    <property type="entry name" value="Rossmann-like_a/b/a_fold"/>
</dbReference>
<dbReference type="SUPFAM" id="SSF54862">
    <property type="entry name" value="4Fe-4S ferredoxins"/>
    <property type="match status" value="1"/>
</dbReference>
<name>A0A939B4H3_9BACT</name>
<dbReference type="GO" id="GO:0051536">
    <property type="term" value="F:iron-sulfur cluster binding"/>
    <property type="evidence" value="ECO:0007669"/>
    <property type="project" value="UniProtKB-KW"/>
</dbReference>
<gene>
    <name evidence="5" type="ORF">H6B30_07370</name>
</gene>
<dbReference type="RefSeq" id="WP_205109182.1">
    <property type="nucleotide sequence ID" value="NZ_JACJJL010000010.1"/>
</dbReference>
<keyword evidence="6" id="KW-1185">Reference proteome</keyword>
<evidence type="ECO:0000256" key="3">
    <source>
        <dbReference type="ARBA" id="ARBA00023014"/>
    </source>
</evidence>
<reference evidence="5 6" key="1">
    <citation type="journal article" date="2021" name="Sci. Rep.">
        <title>The distribution of antibiotic resistance genes in chicken gut microbiota commensals.</title>
        <authorList>
            <person name="Juricova H."/>
            <person name="Matiasovicova J."/>
            <person name="Kubasova T."/>
            <person name="Cejkova D."/>
            <person name="Rychlik I."/>
        </authorList>
    </citation>
    <scope>NUCLEOTIDE SEQUENCE [LARGE SCALE GENOMIC DNA]</scope>
    <source>
        <strain evidence="5 6">An819</strain>
    </source>
</reference>